<organism evidence="10 11">
    <name type="scientific">Pararcticibacter amylolyticus</name>
    <dbReference type="NCBI Taxonomy" id="2173175"/>
    <lineage>
        <taxon>Bacteria</taxon>
        <taxon>Pseudomonadati</taxon>
        <taxon>Bacteroidota</taxon>
        <taxon>Sphingobacteriia</taxon>
        <taxon>Sphingobacteriales</taxon>
        <taxon>Sphingobacteriaceae</taxon>
        <taxon>Pararcticibacter</taxon>
    </lineage>
</organism>
<keyword evidence="6" id="KW-0479">Metal-binding</keyword>
<comment type="cofactor">
    <cofactor evidence="2">
        <name>Mg(2+)</name>
        <dbReference type="ChEBI" id="CHEBI:18420"/>
    </cofactor>
</comment>
<dbReference type="Proteomes" id="UP000245647">
    <property type="component" value="Unassembled WGS sequence"/>
</dbReference>
<proteinExistence type="predicted"/>
<dbReference type="NCBIfam" id="TIGR01496">
    <property type="entry name" value="DHPS"/>
    <property type="match status" value="1"/>
</dbReference>
<evidence type="ECO:0000259" key="9">
    <source>
        <dbReference type="PROSITE" id="PS50972"/>
    </source>
</evidence>
<dbReference type="GO" id="GO:0046872">
    <property type="term" value="F:metal ion binding"/>
    <property type="evidence" value="ECO:0007669"/>
    <property type="project" value="UniProtKB-KW"/>
</dbReference>
<keyword evidence="5" id="KW-0808">Transferase</keyword>
<comment type="caution">
    <text evidence="10">The sequence shown here is derived from an EMBL/GenBank/DDBJ whole genome shotgun (WGS) entry which is preliminary data.</text>
</comment>
<evidence type="ECO:0000256" key="4">
    <source>
        <dbReference type="ARBA" id="ARBA00012458"/>
    </source>
</evidence>
<evidence type="ECO:0000256" key="2">
    <source>
        <dbReference type="ARBA" id="ARBA00001946"/>
    </source>
</evidence>
<dbReference type="InterPro" id="IPR011005">
    <property type="entry name" value="Dihydropteroate_synth-like_sf"/>
</dbReference>
<dbReference type="GO" id="GO:0004156">
    <property type="term" value="F:dihydropteroate synthase activity"/>
    <property type="evidence" value="ECO:0007669"/>
    <property type="project" value="UniProtKB-EC"/>
</dbReference>
<evidence type="ECO:0000256" key="3">
    <source>
        <dbReference type="ARBA" id="ARBA00004763"/>
    </source>
</evidence>
<dbReference type="EMBL" id="QEAS01000025">
    <property type="protein sequence ID" value="PWG78410.1"/>
    <property type="molecule type" value="Genomic_DNA"/>
</dbReference>
<evidence type="ECO:0000313" key="10">
    <source>
        <dbReference type="EMBL" id="PWG78410.1"/>
    </source>
</evidence>
<dbReference type="RefSeq" id="WP_109418012.1">
    <property type="nucleotide sequence ID" value="NZ_QEAS01000025.1"/>
</dbReference>
<dbReference type="Pfam" id="PF00809">
    <property type="entry name" value="Pterin_bind"/>
    <property type="match status" value="1"/>
</dbReference>
<evidence type="ECO:0000256" key="5">
    <source>
        <dbReference type="ARBA" id="ARBA00022679"/>
    </source>
</evidence>
<reference evidence="10 11" key="1">
    <citation type="submission" date="2018-04" db="EMBL/GenBank/DDBJ databases">
        <title>Pedobacter chongqingensis sp. nov., isolated from a rottenly hemp rope.</title>
        <authorList>
            <person name="Cai Y."/>
        </authorList>
    </citation>
    <scope>NUCLEOTIDE SEQUENCE [LARGE SCALE GENOMIC DNA]</scope>
    <source>
        <strain evidence="10 11">FJ4-8</strain>
    </source>
</reference>
<dbReference type="PANTHER" id="PTHR20941:SF1">
    <property type="entry name" value="FOLIC ACID SYNTHESIS PROTEIN FOL1"/>
    <property type="match status" value="1"/>
</dbReference>
<dbReference type="EC" id="2.5.1.15" evidence="4"/>
<dbReference type="GO" id="GO:0046656">
    <property type="term" value="P:folic acid biosynthetic process"/>
    <property type="evidence" value="ECO:0007669"/>
    <property type="project" value="UniProtKB-KW"/>
</dbReference>
<gene>
    <name evidence="10" type="primary">folP</name>
    <name evidence="10" type="ORF">DDR33_22265</name>
</gene>
<keyword evidence="7" id="KW-0460">Magnesium</keyword>
<dbReference type="PROSITE" id="PS50972">
    <property type="entry name" value="PTERIN_BINDING"/>
    <property type="match status" value="1"/>
</dbReference>
<evidence type="ECO:0000256" key="7">
    <source>
        <dbReference type="ARBA" id="ARBA00022842"/>
    </source>
</evidence>
<dbReference type="InterPro" id="IPR006390">
    <property type="entry name" value="DHP_synth_dom"/>
</dbReference>
<dbReference type="GO" id="GO:0046654">
    <property type="term" value="P:tetrahydrofolate biosynthetic process"/>
    <property type="evidence" value="ECO:0007669"/>
    <property type="project" value="TreeGrafter"/>
</dbReference>
<dbReference type="InterPro" id="IPR045031">
    <property type="entry name" value="DHP_synth-like"/>
</dbReference>
<comment type="pathway">
    <text evidence="3">Cofactor biosynthesis; tetrahydrofolate biosynthesis; 7,8-dihydrofolate from 2-amino-4-hydroxy-6-hydroxymethyl-7,8-dihydropteridine diphosphate and 4-aminobenzoate: step 1/2.</text>
</comment>
<feature type="domain" description="Pterin-binding" evidence="9">
    <location>
        <begin position="26"/>
        <end position="278"/>
    </location>
</feature>
<evidence type="ECO:0000256" key="8">
    <source>
        <dbReference type="ARBA" id="ARBA00022909"/>
    </source>
</evidence>
<keyword evidence="11" id="KW-1185">Reference proteome</keyword>
<evidence type="ECO:0000313" key="11">
    <source>
        <dbReference type="Proteomes" id="UP000245647"/>
    </source>
</evidence>
<dbReference type="Gene3D" id="3.20.20.20">
    <property type="entry name" value="Dihydropteroate synthase-like"/>
    <property type="match status" value="1"/>
</dbReference>
<protein>
    <recommendedName>
        <fullName evidence="4">dihydropteroate synthase</fullName>
        <ecNumber evidence="4">2.5.1.15</ecNumber>
    </recommendedName>
</protein>
<evidence type="ECO:0000256" key="6">
    <source>
        <dbReference type="ARBA" id="ARBA00022723"/>
    </source>
</evidence>
<dbReference type="PANTHER" id="PTHR20941">
    <property type="entry name" value="FOLATE SYNTHESIS PROTEINS"/>
    <property type="match status" value="1"/>
</dbReference>
<evidence type="ECO:0000256" key="1">
    <source>
        <dbReference type="ARBA" id="ARBA00000012"/>
    </source>
</evidence>
<name>A0A2U2PAM3_9SPHI</name>
<dbReference type="InterPro" id="IPR000489">
    <property type="entry name" value="Pterin-binding_dom"/>
</dbReference>
<sequence length="292" mass="31371">MTDKNTVFHEKKTINAGGRLLDLSSPCVMGILNITPDSFYPGSRTASADEALRHAGKMLAEGAGILDIGAYSSRPGAADISEQEEQSRLLPVIKALAREFPEAVLSVDTFRAGVAEAAVAEGAHIINDISGGQLDDAMFPAIARLKVPYILMHMRGTPQTMTSQNRYDNILPDILKYFSEKLAELRALHVHDIIIDPGFGFAKDAAQNLFLLNHAEQFKLLGLPVLAGLSRKKTIWQTLGTTSDEALNGTTVLNTVALLKGADILRVHDVKEAAEAVKLITALKSTSPANCG</sequence>
<dbReference type="OrthoDB" id="9811744at2"/>
<dbReference type="PROSITE" id="PS00793">
    <property type="entry name" value="DHPS_2"/>
    <property type="match status" value="1"/>
</dbReference>
<dbReference type="AlphaFoldDB" id="A0A2U2PAM3"/>
<dbReference type="CDD" id="cd00739">
    <property type="entry name" value="DHPS"/>
    <property type="match status" value="1"/>
</dbReference>
<dbReference type="SUPFAM" id="SSF51717">
    <property type="entry name" value="Dihydropteroate synthetase-like"/>
    <property type="match status" value="1"/>
</dbReference>
<comment type="catalytic activity">
    <reaction evidence="1">
        <text>(7,8-dihydropterin-6-yl)methyl diphosphate + 4-aminobenzoate = 7,8-dihydropteroate + diphosphate</text>
        <dbReference type="Rhea" id="RHEA:19949"/>
        <dbReference type="ChEBI" id="CHEBI:17836"/>
        <dbReference type="ChEBI" id="CHEBI:17839"/>
        <dbReference type="ChEBI" id="CHEBI:33019"/>
        <dbReference type="ChEBI" id="CHEBI:72950"/>
        <dbReference type="EC" id="2.5.1.15"/>
    </reaction>
</comment>
<keyword evidence="8" id="KW-0289">Folate biosynthesis</keyword>
<dbReference type="GO" id="GO:0005829">
    <property type="term" value="C:cytosol"/>
    <property type="evidence" value="ECO:0007669"/>
    <property type="project" value="TreeGrafter"/>
</dbReference>
<accession>A0A2U2PAM3</accession>